<comment type="catalytic activity">
    <reaction evidence="2">
        <text>2 GTP = 3',3'-c-di-GMP + 2 diphosphate</text>
        <dbReference type="Rhea" id="RHEA:24898"/>
        <dbReference type="ChEBI" id="CHEBI:33019"/>
        <dbReference type="ChEBI" id="CHEBI:37565"/>
        <dbReference type="ChEBI" id="CHEBI:58805"/>
        <dbReference type="EC" id="2.7.7.65"/>
    </reaction>
</comment>
<dbReference type="SUPFAM" id="SSF55073">
    <property type="entry name" value="Nucleotide cyclase"/>
    <property type="match status" value="1"/>
</dbReference>
<dbReference type="EMBL" id="JBBMQS010000011">
    <property type="protein sequence ID" value="MEM5499190.1"/>
    <property type="molecule type" value="Genomic_DNA"/>
</dbReference>
<keyword evidence="3" id="KW-0472">Membrane</keyword>
<dbReference type="InterPro" id="IPR043128">
    <property type="entry name" value="Rev_trsase/Diguanyl_cyclase"/>
</dbReference>
<organism evidence="5 6">
    <name type="scientific">Paraglaciecola mesophila</name>
    <dbReference type="NCBI Taxonomy" id="197222"/>
    <lineage>
        <taxon>Bacteria</taxon>
        <taxon>Pseudomonadati</taxon>
        <taxon>Pseudomonadota</taxon>
        <taxon>Gammaproteobacteria</taxon>
        <taxon>Alteromonadales</taxon>
        <taxon>Alteromonadaceae</taxon>
        <taxon>Paraglaciecola</taxon>
    </lineage>
</organism>
<dbReference type="EC" id="2.7.7.65" evidence="1"/>
<sequence length="325" mass="36843">MKYQKRSFEEQIIMSISAAAALCILPFLVIRIINQDWYIAFLDFVAVASTTGLLAYVYFTRRTLFARWVLSIISLAIASGTIWLKGAEQIVWVYPAIICLFFILPPQLAAVLCAVNVGFIGYLLHADMTLLDNVRYYFSTLVTFFFSYAFSDRMRFQQVQLQILSYKDPLTGAGNRRAMEEKLIDIVKEQRQQPQKVKACLLLIDLDEFKKINDQLGHACGDEVLAQTSALIEHMLTSEQYLYRFGGEEFVVLTDGNLEQAITLGESIRQAVNDFPFEQGLHITVSTGIAEYQFDETEFEWLGRADTAMYQAKSAGRDLCCLAAS</sequence>
<feature type="domain" description="GGDEF" evidence="4">
    <location>
        <begin position="197"/>
        <end position="325"/>
    </location>
</feature>
<feature type="transmembrane region" description="Helical" evidence="3">
    <location>
        <begin position="65"/>
        <end position="84"/>
    </location>
</feature>
<dbReference type="InterPro" id="IPR050469">
    <property type="entry name" value="Diguanylate_Cyclase"/>
</dbReference>
<evidence type="ECO:0000256" key="1">
    <source>
        <dbReference type="ARBA" id="ARBA00012528"/>
    </source>
</evidence>
<keyword evidence="5" id="KW-0808">Transferase</keyword>
<evidence type="ECO:0000313" key="6">
    <source>
        <dbReference type="Proteomes" id="UP001461163"/>
    </source>
</evidence>
<keyword evidence="3" id="KW-1133">Transmembrane helix</keyword>
<dbReference type="CDD" id="cd01949">
    <property type="entry name" value="GGDEF"/>
    <property type="match status" value="1"/>
</dbReference>
<evidence type="ECO:0000256" key="2">
    <source>
        <dbReference type="ARBA" id="ARBA00034247"/>
    </source>
</evidence>
<feature type="transmembrane region" description="Helical" evidence="3">
    <location>
        <begin position="37"/>
        <end position="59"/>
    </location>
</feature>
<feature type="transmembrane region" description="Helical" evidence="3">
    <location>
        <begin position="12"/>
        <end position="30"/>
    </location>
</feature>
<comment type="caution">
    <text evidence="5">The sequence shown here is derived from an EMBL/GenBank/DDBJ whole genome shotgun (WGS) entry which is preliminary data.</text>
</comment>
<keyword evidence="5" id="KW-0548">Nucleotidyltransferase</keyword>
<keyword evidence="6" id="KW-1185">Reference proteome</keyword>
<dbReference type="NCBIfam" id="TIGR00254">
    <property type="entry name" value="GGDEF"/>
    <property type="match status" value="1"/>
</dbReference>
<dbReference type="PROSITE" id="PS50887">
    <property type="entry name" value="GGDEF"/>
    <property type="match status" value="1"/>
</dbReference>
<dbReference type="PANTHER" id="PTHR45138:SF9">
    <property type="entry name" value="DIGUANYLATE CYCLASE DGCM-RELATED"/>
    <property type="match status" value="1"/>
</dbReference>
<dbReference type="InterPro" id="IPR029787">
    <property type="entry name" value="Nucleotide_cyclase"/>
</dbReference>
<accession>A0ABU9T036</accession>
<feature type="transmembrane region" description="Helical" evidence="3">
    <location>
        <begin position="134"/>
        <end position="151"/>
    </location>
</feature>
<dbReference type="SMART" id="SM00267">
    <property type="entry name" value="GGDEF"/>
    <property type="match status" value="1"/>
</dbReference>
<dbReference type="Proteomes" id="UP001461163">
    <property type="component" value="Unassembled WGS sequence"/>
</dbReference>
<evidence type="ECO:0000313" key="5">
    <source>
        <dbReference type="EMBL" id="MEM5499190.1"/>
    </source>
</evidence>
<evidence type="ECO:0000259" key="4">
    <source>
        <dbReference type="PROSITE" id="PS50887"/>
    </source>
</evidence>
<feature type="transmembrane region" description="Helical" evidence="3">
    <location>
        <begin position="91"/>
        <end position="122"/>
    </location>
</feature>
<reference evidence="5 6" key="1">
    <citation type="submission" date="2024-03" db="EMBL/GenBank/DDBJ databases">
        <title>Community enrichment and isolation of bacterial strains for fucoidan degradation.</title>
        <authorList>
            <person name="Sichert A."/>
        </authorList>
    </citation>
    <scope>NUCLEOTIDE SEQUENCE [LARGE SCALE GENOMIC DNA]</scope>
    <source>
        <strain evidence="5 6">AS12</strain>
    </source>
</reference>
<dbReference type="RefSeq" id="WP_006994020.1">
    <property type="nucleotide sequence ID" value="NZ_JBBMQS010000011.1"/>
</dbReference>
<proteinExistence type="predicted"/>
<dbReference type="Gene3D" id="3.30.70.270">
    <property type="match status" value="1"/>
</dbReference>
<name>A0ABU9T036_9ALTE</name>
<keyword evidence="3" id="KW-0812">Transmembrane</keyword>
<gene>
    <name evidence="5" type="ORF">WNY77_17395</name>
</gene>
<dbReference type="InterPro" id="IPR000160">
    <property type="entry name" value="GGDEF_dom"/>
</dbReference>
<dbReference type="PANTHER" id="PTHR45138">
    <property type="entry name" value="REGULATORY COMPONENTS OF SENSORY TRANSDUCTION SYSTEM"/>
    <property type="match status" value="1"/>
</dbReference>
<evidence type="ECO:0000256" key="3">
    <source>
        <dbReference type="SAM" id="Phobius"/>
    </source>
</evidence>
<dbReference type="GO" id="GO:0052621">
    <property type="term" value="F:diguanylate cyclase activity"/>
    <property type="evidence" value="ECO:0007669"/>
    <property type="project" value="UniProtKB-EC"/>
</dbReference>
<dbReference type="Pfam" id="PF00990">
    <property type="entry name" value="GGDEF"/>
    <property type="match status" value="1"/>
</dbReference>
<protein>
    <recommendedName>
        <fullName evidence="1">diguanylate cyclase</fullName>
        <ecNumber evidence="1">2.7.7.65</ecNumber>
    </recommendedName>
</protein>